<reference evidence="3" key="1">
    <citation type="submission" date="2014-05" db="EMBL/GenBank/DDBJ databases">
        <title>The transcriptome of the halophilic microalga Tetraselmis sp. GSL018 isolated from the Great Salt Lake, Utah.</title>
        <authorList>
            <person name="Jinkerson R.E."/>
            <person name="D'Adamo S."/>
            <person name="Posewitz M.C."/>
        </authorList>
    </citation>
    <scope>NUCLEOTIDE SEQUENCE</scope>
    <source>
        <strain evidence="3">GSL018</strain>
    </source>
</reference>
<name>A0A061QTZ8_9CHLO</name>
<evidence type="ECO:0000256" key="2">
    <source>
        <dbReference type="SAM" id="Phobius"/>
    </source>
</evidence>
<accession>A0A061QTZ8</accession>
<dbReference type="AlphaFoldDB" id="A0A061QTZ8"/>
<sequence>MSKWRNLASATASSPGKAVPDSGTKRKSGPRRMLDRTSSFFSSFSHGAGEMDELEERQKEYLMADDPTMRARWNVADLRTLSMATCFGSILGTGAIPLAEQFLMYKYDARLIEITVVNWVVAGIAGLMGMAAAWSKRSYFIASHIVFGGMLGAALGLYSVAIYYDMRVRCEIMQAAYVGCAGCTCALQNSCTKDDLSAEGCQNCAAWPSEVCDSIAGFSLTSVIGLAAVLLTCAPVAVNLVLLLRMEAQTGEAFKTMKGMDTAELEHQMELLTVGAEPTARPTSINLLIDRVRDHGDYRLADKAQAALNVYRAVKRGPPALKNVVKRATGPRLLNVVSLARKNDGTENFAQIIEARSSKNSSRNASRSTSRANTSTGEIGPSQMGVSAERAKTAPIGGKLAGFMRKKKNKSMSFGDQIDTTKEQQDEGGTAPHDDLDEPGPAMKREWTMSKFTDPIPETPAGQVSTFELD</sequence>
<evidence type="ECO:0000313" key="3">
    <source>
        <dbReference type="EMBL" id="JAC64102.1"/>
    </source>
</evidence>
<keyword evidence="2" id="KW-0812">Transmembrane</keyword>
<feature type="transmembrane region" description="Helical" evidence="2">
    <location>
        <begin position="223"/>
        <end position="244"/>
    </location>
</feature>
<feature type="transmembrane region" description="Helical" evidence="2">
    <location>
        <begin position="80"/>
        <end position="99"/>
    </location>
</feature>
<feature type="transmembrane region" description="Helical" evidence="2">
    <location>
        <begin position="140"/>
        <end position="164"/>
    </location>
</feature>
<dbReference type="EMBL" id="GBEZ01022750">
    <property type="protein sequence ID" value="JAC64102.1"/>
    <property type="molecule type" value="Transcribed_RNA"/>
</dbReference>
<feature type="compositionally biased region" description="Low complexity" evidence="1">
    <location>
        <begin position="358"/>
        <end position="376"/>
    </location>
</feature>
<keyword evidence="2" id="KW-0472">Membrane</keyword>
<evidence type="ECO:0000256" key="1">
    <source>
        <dbReference type="SAM" id="MobiDB-lite"/>
    </source>
</evidence>
<gene>
    <name evidence="3" type="ORF">TSPGSL018_19047</name>
</gene>
<feature type="region of interest" description="Disordered" evidence="1">
    <location>
        <begin position="1"/>
        <end position="34"/>
    </location>
</feature>
<protein>
    <submittedName>
        <fullName evidence="3">Uncharacterized protein</fullName>
    </submittedName>
</protein>
<organism evidence="3">
    <name type="scientific">Tetraselmis sp. GSL018</name>
    <dbReference type="NCBI Taxonomy" id="582737"/>
    <lineage>
        <taxon>Eukaryota</taxon>
        <taxon>Viridiplantae</taxon>
        <taxon>Chlorophyta</taxon>
        <taxon>core chlorophytes</taxon>
        <taxon>Chlorodendrophyceae</taxon>
        <taxon>Chlorodendrales</taxon>
        <taxon>Chlorodendraceae</taxon>
        <taxon>Tetraselmis</taxon>
    </lineage>
</organism>
<feature type="transmembrane region" description="Helical" evidence="2">
    <location>
        <begin position="111"/>
        <end position="134"/>
    </location>
</feature>
<proteinExistence type="predicted"/>
<keyword evidence="2" id="KW-1133">Transmembrane helix</keyword>
<feature type="region of interest" description="Disordered" evidence="1">
    <location>
        <begin position="355"/>
        <end position="470"/>
    </location>
</feature>